<dbReference type="Proteomes" id="UP000593560">
    <property type="component" value="Unassembled WGS sequence"/>
</dbReference>
<name>A0A7J9HZY3_9ROSI</name>
<evidence type="ECO:0000256" key="3">
    <source>
        <dbReference type="ARBA" id="ARBA00023163"/>
    </source>
</evidence>
<organism evidence="6 7">
    <name type="scientific">Gossypium harknessii</name>
    <dbReference type="NCBI Taxonomy" id="34285"/>
    <lineage>
        <taxon>Eukaryota</taxon>
        <taxon>Viridiplantae</taxon>
        <taxon>Streptophyta</taxon>
        <taxon>Embryophyta</taxon>
        <taxon>Tracheophyta</taxon>
        <taxon>Spermatophyta</taxon>
        <taxon>Magnoliopsida</taxon>
        <taxon>eudicotyledons</taxon>
        <taxon>Gunneridae</taxon>
        <taxon>Pentapetalae</taxon>
        <taxon>rosids</taxon>
        <taxon>malvids</taxon>
        <taxon>Malvales</taxon>
        <taxon>Malvaceae</taxon>
        <taxon>Malvoideae</taxon>
        <taxon>Gossypium</taxon>
    </lineage>
</organism>
<feature type="coiled-coil region" evidence="5">
    <location>
        <begin position="7"/>
        <end position="34"/>
    </location>
</feature>
<sequence length="125" mass="14484">MDRATVLGDAVKYMKQLQEKVKTLEEQARQKPKEYVACVKKHQLLTDSNGDFSSWDEHFSAPFDEPLPEIEARFINSNAMTFGSCALHITIVAQYPFFLLQMDMEFCMTIKEIVKKLRLAFIFLV</sequence>
<evidence type="ECO:0000256" key="2">
    <source>
        <dbReference type="ARBA" id="ARBA00023015"/>
    </source>
</evidence>
<dbReference type="AlphaFoldDB" id="A0A7J9HZY3"/>
<dbReference type="PANTHER" id="PTHR45959:SF62">
    <property type="entry name" value="TRANSCRIPTION FACTOR BHLH25-LIKE"/>
    <property type="match status" value="1"/>
</dbReference>
<dbReference type="GO" id="GO:0005634">
    <property type="term" value="C:nucleus"/>
    <property type="evidence" value="ECO:0007669"/>
    <property type="project" value="UniProtKB-SubCell"/>
</dbReference>
<proteinExistence type="predicted"/>
<accession>A0A7J9HZY3</accession>
<dbReference type="InterPro" id="IPR052610">
    <property type="entry name" value="bHLH_transcription_regulator"/>
</dbReference>
<evidence type="ECO:0000256" key="4">
    <source>
        <dbReference type="ARBA" id="ARBA00023242"/>
    </source>
</evidence>
<dbReference type="PANTHER" id="PTHR45959">
    <property type="entry name" value="BHLH TRANSCRIPTION FACTOR"/>
    <property type="match status" value="1"/>
</dbReference>
<comment type="caution">
    <text evidence="6">The sequence shown here is derived from an EMBL/GenBank/DDBJ whole genome shotgun (WGS) entry which is preliminary data.</text>
</comment>
<evidence type="ECO:0000256" key="1">
    <source>
        <dbReference type="ARBA" id="ARBA00004123"/>
    </source>
</evidence>
<dbReference type="EMBL" id="JABFAD010000012">
    <property type="protein sequence ID" value="MBA0815188.1"/>
    <property type="molecule type" value="Genomic_DNA"/>
</dbReference>
<gene>
    <name evidence="6" type="ORF">Gohar_020950</name>
</gene>
<evidence type="ECO:0000313" key="7">
    <source>
        <dbReference type="Proteomes" id="UP000593560"/>
    </source>
</evidence>
<dbReference type="OrthoDB" id="690068at2759"/>
<comment type="subcellular location">
    <subcellularLocation>
        <location evidence="1">Nucleus</location>
    </subcellularLocation>
</comment>
<keyword evidence="7" id="KW-1185">Reference proteome</keyword>
<evidence type="ECO:0000256" key="5">
    <source>
        <dbReference type="SAM" id="Coils"/>
    </source>
</evidence>
<keyword evidence="2" id="KW-0805">Transcription regulation</keyword>
<dbReference type="GO" id="GO:0046983">
    <property type="term" value="F:protein dimerization activity"/>
    <property type="evidence" value="ECO:0007669"/>
    <property type="project" value="InterPro"/>
</dbReference>
<keyword evidence="5" id="KW-0175">Coiled coil</keyword>
<protein>
    <recommendedName>
        <fullName evidence="8">BHLH domain-containing protein</fullName>
    </recommendedName>
</protein>
<dbReference type="Gene3D" id="4.10.280.10">
    <property type="entry name" value="Helix-loop-helix DNA-binding domain"/>
    <property type="match status" value="1"/>
</dbReference>
<reference evidence="6 7" key="1">
    <citation type="journal article" date="2019" name="Genome Biol. Evol.">
        <title>Insights into the evolution of the New World diploid cottons (Gossypium, subgenus Houzingenia) based on genome sequencing.</title>
        <authorList>
            <person name="Grover C.E."/>
            <person name="Arick M.A. 2nd"/>
            <person name="Thrash A."/>
            <person name="Conover J.L."/>
            <person name="Sanders W.S."/>
            <person name="Peterson D.G."/>
            <person name="Frelichowski J.E."/>
            <person name="Scheffler J.A."/>
            <person name="Scheffler B.E."/>
            <person name="Wendel J.F."/>
        </authorList>
    </citation>
    <scope>NUCLEOTIDE SEQUENCE [LARGE SCALE GENOMIC DNA]</scope>
    <source>
        <strain evidence="6">0</strain>
        <tissue evidence="6">Leaf</tissue>
    </source>
</reference>
<dbReference type="InterPro" id="IPR036638">
    <property type="entry name" value="HLH_DNA-bd_sf"/>
</dbReference>
<keyword evidence="4" id="KW-0539">Nucleus</keyword>
<keyword evidence="3" id="KW-0804">Transcription</keyword>
<evidence type="ECO:0008006" key="8">
    <source>
        <dbReference type="Google" id="ProtNLM"/>
    </source>
</evidence>
<evidence type="ECO:0000313" key="6">
    <source>
        <dbReference type="EMBL" id="MBA0815188.1"/>
    </source>
</evidence>